<evidence type="ECO:0000313" key="3">
    <source>
        <dbReference type="EnsemblFungi" id="PTTG_12170-t43_1-p1"/>
    </source>
</evidence>
<dbReference type="AlphaFoldDB" id="A0A180GLX6"/>
<protein>
    <recommendedName>
        <fullName evidence="5">Hydrophobin</fullName>
    </recommendedName>
</protein>
<dbReference type="OrthoDB" id="2495164at2759"/>
<sequence length="120" mass="13314">MDFWMSINVSMTMMAIVCIGLASGQQDKNKDTAQRFGCGNDKVYGNCRWIDATDDGYVKWYVAGAPRYGPGYSCRSVDTAYCCSDVKEYRSFLGNGLKTTNIVAQFVNSDQCVAAKTHYP</sequence>
<dbReference type="Proteomes" id="UP000005240">
    <property type="component" value="Unassembled WGS sequence"/>
</dbReference>
<gene>
    <name evidence="2" type="ORF">PTTG_12170</name>
</gene>
<keyword evidence="1" id="KW-0732">Signal</keyword>
<evidence type="ECO:0008006" key="5">
    <source>
        <dbReference type="Google" id="ProtNLM"/>
    </source>
</evidence>
<keyword evidence="4" id="KW-1185">Reference proteome</keyword>
<name>A0A180GLX6_PUCT1</name>
<reference evidence="2" key="2">
    <citation type="submission" date="2016-05" db="EMBL/GenBank/DDBJ databases">
        <title>Comparative analysis highlights variable genome content of wheat rusts and divergence of the mating loci.</title>
        <authorList>
            <person name="Cuomo C.A."/>
            <person name="Bakkeren G."/>
            <person name="Szabo L."/>
            <person name="Khalil H."/>
            <person name="Joly D."/>
            <person name="Goldberg J."/>
            <person name="Young S."/>
            <person name="Zeng Q."/>
            <person name="Fellers J."/>
        </authorList>
    </citation>
    <scope>NUCLEOTIDE SEQUENCE [LARGE SCALE GENOMIC DNA]</scope>
    <source>
        <strain evidence="2">1-1 BBBD Race 1</strain>
    </source>
</reference>
<reference evidence="2" key="1">
    <citation type="submission" date="2009-11" db="EMBL/GenBank/DDBJ databases">
        <authorList>
            <consortium name="The Broad Institute Genome Sequencing Platform"/>
            <person name="Ward D."/>
            <person name="Feldgarden M."/>
            <person name="Earl A."/>
            <person name="Young S.K."/>
            <person name="Zeng Q."/>
            <person name="Koehrsen M."/>
            <person name="Alvarado L."/>
            <person name="Berlin A."/>
            <person name="Bochicchio J."/>
            <person name="Borenstein D."/>
            <person name="Chapman S.B."/>
            <person name="Chen Z."/>
            <person name="Engels R."/>
            <person name="Freedman E."/>
            <person name="Gellesch M."/>
            <person name="Goldberg J."/>
            <person name="Griggs A."/>
            <person name="Gujja S."/>
            <person name="Heilman E."/>
            <person name="Heiman D."/>
            <person name="Hepburn T."/>
            <person name="Howarth C."/>
            <person name="Jen D."/>
            <person name="Larson L."/>
            <person name="Lewis B."/>
            <person name="Mehta T."/>
            <person name="Park D."/>
            <person name="Pearson M."/>
            <person name="Roberts A."/>
            <person name="Saif S."/>
            <person name="Shea T."/>
            <person name="Shenoy N."/>
            <person name="Sisk P."/>
            <person name="Stolte C."/>
            <person name="Sykes S."/>
            <person name="Thomson T."/>
            <person name="Walk T."/>
            <person name="White J."/>
            <person name="Yandava C."/>
            <person name="Izard J."/>
            <person name="Baranova O.V."/>
            <person name="Blanton J.M."/>
            <person name="Tanner A.C."/>
            <person name="Dewhirst F.E."/>
            <person name="Haas B."/>
            <person name="Nusbaum C."/>
            <person name="Birren B."/>
        </authorList>
    </citation>
    <scope>NUCLEOTIDE SEQUENCE [LARGE SCALE GENOMIC DNA]</scope>
    <source>
        <strain evidence="2">1-1 BBBD Race 1</strain>
    </source>
</reference>
<feature type="signal peptide" evidence="1">
    <location>
        <begin position="1"/>
        <end position="24"/>
    </location>
</feature>
<dbReference type="VEuPathDB" id="FungiDB:PTTG_12170"/>
<dbReference type="EnsemblFungi" id="PTTG_12170-t43_1">
    <property type="protein sequence ID" value="PTTG_12170-t43_1-p1"/>
    <property type="gene ID" value="PTTG_12170"/>
</dbReference>
<evidence type="ECO:0000256" key="1">
    <source>
        <dbReference type="SAM" id="SignalP"/>
    </source>
</evidence>
<feature type="chain" id="PRO_5008110051" description="Hydrophobin" evidence="1">
    <location>
        <begin position="25"/>
        <end position="120"/>
    </location>
</feature>
<reference evidence="3" key="4">
    <citation type="submission" date="2025-05" db="UniProtKB">
        <authorList>
            <consortium name="EnsemblFungi"/>
        </authorList>
    </citation>
    <scope>IDENTIFICATION</scope>
    <source>
        <strain evidence="3">isolate 1-1 / race 1 (BBBD)</strain>
    </source>
</reference>
<dbReference type="EMBL" id="ADAS02000051">
    <property type="protein sequence ID" value="OAV93362.1"/>
    <property type="molecule type" value="Genomic_DNA"/>
</dbReference>
<reference evidence="3 4" key="3">
    <citation type="journal article" date="2017" name="G3 (Bethesda)">
        <title>Comparative analysis highlights variable genome content of wheat rusts and divergence of the mating loci.</title>
        <authorList>
            <person name="Cuomo C.A."/>
            <person name="Bakkeren G."/>
            <person name="Khalil H.B."/>
            <person name="Panwar V."/>
            <person name="Joly D."/>
            <person name="Linning R."/>
            <person name="Sakthikumar S."/>
            <person name="Song X."/>
            <person name="Adiconis X."/>
            <person name="Fan L."/>
            <person name="Goldberg J.M."/>
            <person name="Levin J.Z."/>
            <person name="Young S."/>
            <person name="Zeng Q."/>
            <person name="Anikster Y."/>
            <person name="Bruce M."/>
            <person name="Wang M."/>
            <person name="Yin C."/>
            <person name="McCallum B."/>
            <person name="Szabo L.J."/>
            <person name="Hulbert S."/>
            <person name="Chen X."/>
            <person name="Fellers J.P."/>
        </authorList>
    </citation>
    <scope>NUCLEOTIDE SEQUENCE</scope>
    <source>
        <strain evidence="3">isolate 1-1 / race 1 (BBBD)</strain>
        <strain evidence="4">Isolate 1-1 / race 1 (BBBD)</strain>
    </source>
</reference>
<proteinExistence type="predicted"/>
<organism evidence="2">
    <name type="scientific">Puccinia triticina (isolate 1-1 / race 1 (BBBD))</name>
    <name type="common">Brown leaf rust fungus</name>
    <dbReference type="NCBI Taxonomy" id="630390"/>
    <lineage>
        <taxon>Eukaryota</taxon>
        <taxon>Fungi</taxon>
        <taxon>Dikarya</taxon>
        <taxon>Basidiomycota</taxon>
        <taxon>Pucciniomycotina</taxon>
        <taxon>Pucciniomycetes</taxon>
        <taxon>Pucciniales</taxon>
        <taxon>Pucciniaceae</taxon>
        <taxon>Puccinia</taxon>
    </lineage>
</organism>
<evidence type="ECO:0000313" key="4">
    <source>
        <dbReference type="Proteomes" id="UP000005240"/>
    </source>
</evidence>
<evidence type="ECO:0000313" key="2">
    <source>
        <dbReference type="EMBL" id="OAV93362.1"/>
    </source>
</evidence>
<accession>A0A180GLX6</accession>